<evidence type="ECO:0000256" key="1">
    <source>
        <dbReference type="ARBA" id="ARBA00006226"/>
    </source>
</evidence>
<organism evidence="4 5">
    <name type="scientific">Salegentibacter echinorum</name>
    <dbReference type="NCBI Taxonomy" id="1073325"/>
    <lineage>
        <taxon>Bacteria</taxon>
        <taxon>Pseudomonadati</taxon>
        <taxon>Bacteroidota</taxon>
        <taxon>Flavobacteriia</taxon>
        <taxon>Flavobacteriales</taxon>
        <taxon>Flavobacteriaceae</taxon>
        <taxon>Salegentibacter</taxon>
    </lineage>
</organism>
<keyword evidence="3" id="KW-1133">Transmembrane helix</keyword>
<evidence type="ECO:0000313" key="5">
    <source>
        <dbReference type="Proteomes" id="UP000183945"/>
    </source>
</evidence>
<proteinExistence type="inferred from homology"/>
<protein>
    <submittedName>
        <fullName evidence="4">Plasmid stabilization system protein ParE</fullName>
    </submittedName>
</protein>
<evidence type="ECO:0000256" key="2">
    <source>
        <dbReference type="ARBA" id="ARBA00022649"/>
    </source>
</evidence>
<keyword evidence="3" id="KW-0812">Transmembrane</keyword>
<dbReference type="AlphaFoldDB" id="A0A1M5E7D2"/>
<feature type="transmembrane region" description="Helical" evidence="3">
    <location>
        <begin position="72"/>
        <end position="91"/>
    </location>
</feature>
<dbReference type="STRING" id="1073325.SAMN05444483_102261"/>
<dbReference type="Gene3D" id="3.30.2310.20">
    <property type="entry name" value="RelE-like"/>
    <property type="match status" value="1"/>
</dbReference>
<comment type="similarity">
    <text evidence="1">Belongs to the RelE toxin family.</text>
</comment>
<reference evidence="5" key="1">
    <citation type="submission" date="2016-11" db="EMBL/GenBank/DDBJ databases">
        <authorList>
            <person name="Varghese N."/>
            <person name="Submissions S."/>
        </authorList>
    </citation>
    <scope>NUCLEOTIDE SEQUENCE [LARGE SCALE GENOMIC DNA]</scope>
    <source>
        <strain evidence="5">DSM 24579</strain>
    </source>
</reference>
<dbReference type="InterPro" id="IPR007712">
    <property type="entry name" value="RelE/ParE_toxin"/>
</dbReference>
<keyword evidence="2" id="KW-1277">Toxin-antitoxin system</keyword>
<dbReference type="OrthoDB" id="595476at2"/>
<dbReference type="EMBL" id="FQVT01000002">
    <property type="protein sequence ID" value="SHF75044.1"/>
    <property type="molecule type" value="Genomic_DNA"/>
</dbReference>
<keyword evidence="5" id="KW-1185">Reference proteome</keyword>
<dbReference type="RefSeq" id="WP_072877355.1">
    <property type="nucleotide sequence ID" value="NZ_FQVT01000002.1"/>
</dbReference>
<dbReference type="InterPro" id="IPR051803">
    <property type="entry name" value="TA_system_RelE-like_toxin"/>
</dbReference>
<dbReference type="Proteomes" id="UP000183945">
    <property type="component" value="Unassembled WGS sequence"/>
</dbReference>
<accession>A0A1M5E7D2</accession>
<dbReference type="PANTHER" id="PTHR33755:SF8">
    <property type="entry name" value="TOXIN PARE2"/>
    <property type="match status" value="1"/>
</dbReference>
<dbReference type="InterPro" id="IPR035093">
    <property type="entry name" value="RelE/ParE_toxin_dom_sf"/>
</dbReference>
<name>A0A1M5E7D2_SALEC</name>
<evidence type="ECO:0000256" key="3">
    <source>
        <dbReference type="SAM" id="Phobius"/>
    </source>
</evidence>
<evidence type="ECO:0000313" key="4">
    <source>
        <dbReference type="EMBL" id="SHF75044.1"/>
    </source>
</evidence>
<dbReference type="Pfam" id="PF05016">
    <property type="entry name" value="ParE_toxin"/>
    <property type="match status" value="1"/>
</dbReference>
<keyword evidence="3" id="KW-0472">Membrane</keyword>
<dbReference type="PANTHER" id="PTHR33755">
    <property type="entry name" value="TOXIN PARE1-RELATED"/>
    <property type="match status" value="1"/>
</dbReference>
<gene>
    <name evidence="4" type="ORF">SAMN05444483_102261</name>
</gene>
<sequence>MKTKPFSIELSDEAEADFDKSYKFYSEDSPKVADTFFKQIKLGFEYIQQNPKSFPIAHKDVRKYVVKKFPFVIYYLIVNTVIQVIAIFHSSRNPEIWNERI</sequence>